<dbReference type="InParanoid" id="A0A1E7FK57"/>
<dbReference type="OrthoDB" id="659at2759"/>
<reference evidence="3 4" key="1">
    <citation type="submission" date="2016-09" db="EMBL/GenBank/DDBJ databases">
        <title>Extensive genetic diversity and differential bi-allelic expression allows diatom success in the polar Southern Ocean.</title>
        <authorList>
            <consortium name="DOE Joint Genome Institute"/>
            <person name="Mock T."/>
            <person name="Otillar R.P."/>
            <person name="Strauss J."/>
            <person name="Dupont C."/>
            <person name="Frickenhaus S."/>
            <person name="Maumus F."/>
            <person name="Mcmullan M."/>
            <person name="Sanges R."/>
            <person name="Schmutz J."/>
            <person name="Toseland A."/>
            <person name="Valas R."/>
            <person name="Veluchamy A."/>
            <person name="Ward B.J."/>
            <person name="Allen A."/>
            <person name="Barry K."/>
            <person name="Falciatore A."/>
            <person name="Ferrante M."/>
            <person name="Fortunato A.E."/>
            <person name="Gloeckner G."/>
            <person name="Gruber A."/>
            <person name="Hipkin R."/>
            <person name="Janech M."/>
            <person name="Kroth P."/>
            <person name="Leese F."/>
            <person name="Lindquist E."/>
            <person name="Lyon B.R."/>
            <person name="Martin J."/>
            <person name="Mayer C."/>
            <person name="Parker M."/>
            <person name="Quesneville H."/>
            <person name="Raymond J."/>
            <person name="Uhlig C."/>
            <person name="Valentin K.U."/>
            <person name="Worden A.Z."/>
            <person name="Armbrust E.V."/>
            <person name="Bowler C."/>
            <person name="Green B."/>
            <person name="Moulton V."/>
            <person name="Van Oosterhout C."/>
            <person name="Grigoriev I."/>
        </authorList>
    </citation>
    <scope>NUCLEOTIDE SEQUENCE [LARGE SCALE GENOMIC DNA]</scope>
    <source>
        <strain evidence="3 4">CCMP1102</strain>
    </source>
</reference>
<proteinExistence type="predicted"/>
<dbReference type="Proteomes" id="UP000095751">
    <property type="component" value="Unassembled WGS sequence"/>
</dbReference>
<dbReference type="InterPro" id="IPR042095">
    <property type="entry name" value="SUMF_sf"/>
</dbReference>
<evidence type="ECO:0000259" key="2">
    <source>
        <dbReference type="Pfam" id="PF03781"/>
    </source>
</evidence>
<feature type="compositionally biased region" description="Basic residues" evidence="1">
    <location>
        <begin position="388"/>
        <end position="398"/>
    </location>
</feature>
<dbReference type="InterPro" id="IPR016187">
    <property type="entry name" value="CTDL_fold"/>
</dbReference>
<keyword evidence="4" id="KW-1185">Reference proteome</keyword>
<evidence type="ECO:0000313" key="3">
    <source>
        <dbReference type="EMBL" id="OEU18435.1"/>
    </source>
</evidence>
<dbReference type="PANTHER" id="PTHR23150:SF19">
    <property type="entry name" value="FORMYLGLYCINE-GENERATING ENZYME"/>
    <property type="match status" value="1"/>
</dbReference>
<dbReference type="KEGG" id="fcy:FRACYDRAFT_206943"/>
<feature type="region of interest" description="Disordered" evidence="1">
    <location>
        <begin position="357"/>
        <end position="404"/>
    </location>
</feature>
<protein>
    <submittedName>
        <fullName evidence="3">DUF323-domain-containing protein</fullName>
    </submittedName>
</protein>
<feature type="region of interest" description="Disordered" evidence="1">
    <location>
        <begin position="33"/>
        <end position="58"/>
    </location>
</feature>
<evidence type="ECO:0000256" key="1">
    <source>
        <dbReference type="SAM" id="MobiDB-lite"/>
    </source>
</evidence>
<feature type="compositionally biased region" description="Acidic residues" evidence="1">
    <location>
        <begin position="365"/>
        <end position="380"/>
    </location>
</feature>
<dbReference type="EMBL" id="KV784356">
    <property type="protein sequence ID" value="OEU18435.1"/>
    <property type="molecule type" value="Genomic_DNA"/>
</dbReference>
<dbReference type="PANTHER" id="PTHR23150">
    <property type="entry name" value="SULFATASE MODIFYING FACTOR 1, 2"/>
    <property type="match status" value="1"/>
</dbReference>
<organism evidence="3 4">
    <name type="scientific">Fragilariopsis cylindrus CCMP1102</name>
    <dbReference type="NCBI Taxonomy" id="635003"/>
    <lineage>
        <taxon>Eukaryota</taxon>
        <taxon>Sar</taxon>
        <taxon>Stramenopiles</taxon>
        <taxon>Ochrophyta</taxon>
        <taxon>Bacillariophyta</taxon>
        <taxon>Bacillariophyceae</taxon>
        <taxon>Bacillariophycidae</taxon>
        <taxon>Bacillariales</taxon>
        <taxon>Bacillariaceae</taxon>
        <taxon>Fragilariopsis</taxon>
    </lineage>
</organism>
<dbReference type="Gene3D" id="3.90.1580.10">
    <property type="entry name" value="paralog of FGE (formylglycine-generating enzyme)"/>
    <property type="match status" value="1"/>
</dbReference>
<dbReference type="GO" id="GO:0120147">
    <property type="term" value="F:formylglycine-generating oxidase activity"/>
    <property type="evidence" value="ECO:0007669"/>
    <property type="project" value="TreeGrafter"/>
</dbReference>
<name>A0A1E7FK57_9STRA</name>
<accession>A0A1E7FK57</accession>
<dbReference type="InterPro" id="IPR051043">
    <property type="entry name" value="Sulfatase_Mod_Factor_Kinase"/>
</dbReference>
<dbReference type="SUPFAM" id="SSF56436">
    <property type="entry name" value="C-type lectin-like"/>
    <property type="match status" value="1"/>
</dbReference>
<dbReference type="InterPro" id="IPR005532">
    <property type="entry name" value="SUMF_dom"/>
</dbReference>
<dbReference type="AlphaFoldDB" id="A0A1E7FK57"/>
<dbReference type="Pfam" id="PF03781">
    <property type="entry name" value="FGE-sulfatase"/>
    <property type="match status" value="1"/>
</dbReference>
<feature type="domain" description="Sulfatase-modifying factor enzyme-like" evidence="2">
    <location>
        <begin position="74"/>
        <end position="319"/>
    </location>
</feature>
<evidence type="ECO:0000313" key="4">
    <source>
        <dbReference type="Proteomes" id="UP000095751"/>
    </source>
</evidence>
<sequence>MIHKNIAEKDLLHHPLRPVHDIPEHEREEVLKQRRHPGTVNTNGDETTTTTTTTGRTPKAFGAVEEHPLDGGVVPPKVVHVDPYFLDATLVTNKEFGKFVRATYYETEAEKFGWSFVLESMVLDLISNDEDENDPEAQHWISVDGAYWRRPEGPNSSYKHREDHPVVHVSHRDAAEYCKWMNKRLPGEWEYEAAARAGNFGPSNRTLYTWGDEDDNWELANKHANLWGPGNFPNENDGTDGYRATSPVTNYLPNALGFYDMTGNVWEWMRGGKHKARIVRGASFVDTLNGSANHAATLGARSTIHATTTTANVGFRCAKAPKRRIEYHHVDHDEASHGHLSVEDQFGKRDAIPQMGWEDQHYDNDYDDNDEEEEDMDDDAMMNIGVEKKKKRVLKKRERYSNEL</sequence>
<gene>
    <name evidence="3" type="ORF">FRACYDRAFT_206943</name>
</gene>